<reference evidence="3" key="1">
    <citation type="submission" date="2023-03" db="EMBL/GenBank/DDBJ databases">
        <title>Massive genome expansion in bonnet fungi (Mycena s.s.) driven by repeated elements and novel gene families across ecological guilds.</title>
        <authorList>
            <consortium name="Lawrence Berkeley National Laboratory"/>
            <person name="Harder C.B."/>
            <person name="Miyauchi S."/>
            <person name="Viragh M."/>
            <person name="Kuo A."/>
            <person name="Thoen E."/>
            <person name="Andreopoulos B."/>
            <person name="Lu D."/>
            <person name="Skrede I."/>
            <person name="Drula E."/>
            <person name="Henrissat B."/>
            <person name="Morin E."/>
            <person name="Kohler A."/>
            <person name="Barry K."/>
            <person name="LaButti K."/>
            <person name="Morin E."/>
            <person name="Salamov A."/>
            <person name="Lipzen A."/>
            <person name="Mereny Z."/>
            <person name="Hegedus B."/>
            <person name="Baldrian P."/>
            <person name="Stursova M."/>
            <person name="Weitz H."/>
            <person name="Taylor A."/>
            <person name="Grigoriev I.V."/>
            <person name="Nagy L.G."/>
            <person name="Martin F."/>
            <person name="Kauserud H."/>
        </authorList>
    </citation>
    <scope>NUCLEOTIDE SEQUENCE</scope>
    <source>
        <strain evidence="3">CBHHK200</strain>
    </source>
</reference>
<evidence type="ECO:0000256" key="1">
    <source>
        <dbReference type="SAM" id="Phobius"/>
    </source>
</evidence>
<gene>
    <name evidence="4" type="ORF">C8F04DRAFT_1089051</name>
    <name evidence="3" type="ORF">C8F04DRAFT_1118209</name>
</gene>
<dbReference type="PANTHER" id="PTHR40465">
    <property type="entry name" value="CHROMOSOME 1, WHOLE GENOME SHOTGUN SEQUENCE"/>
    <property type="match status" value="1"/>
</dbReference>
<feature type="transmembrane region" description="Helical" evidence="1">
    <location>
        <begin position="126"/>
        <end position="146"/>
    </location>
</feature>
<dbReference type="Pfam" id="PF20152">
    <property type="entry name" value="DUF6534"/>
    <property type="match status" value="1"/>
</dbReference>
<dbReference type="EMBL" id="JARJCM010000032">
    <property type="protein sequence ID" value="KAJ7038407.1"/>
    <property type="molecule type" value="Genomic_DNA"/>
</dbReference>
<evidence type="ECO:0000313" key="4">
    <source>
        <dbReference type="EMBL" id="KAJ7038407.1"/>
    </source>
</evidence>
<keyword evidence="1" id="KW-0812">Transmembrane</keyword>
<evidence type="ECO:0000259" key="2">
    <source>
        <dbReference type="Pfam" id="PF20152"/>
    </source>
</evidence>
<feature type="domain" description="DUF6534" evidence="2">
    <location>
        <begin position="170"/>
        <end position="256"/>
    </location>
</feature>
<feature type="transmembrane region" description="Helical" evidence="1">
    <location>
        <begin position="96"/>
        <end position="114"/>
    </location>
</feature>
<dbReference type="AlphaFoldDB" id="A0AAD6X1I8"/>
<feature type="transmembrane region" description="Helical" evidence="1">
    <location>
        <begin position="53"/>
        <end position="76"/>
    </location>
</feature>
<comment type="caution">
    <text evidence="3">The sequence shown here is derived from an EMBL/GenBank/DDBJ whole genome shotgun (WGS) entry which is preliminary data.</text>
</comment>
<protein>
    <recommendedName>
        <fullName evidence="2">DUF6534 domain-containing protein</fullName>
    </recommendedName>
</protein>
<feature type="transmembrane region" description="Helical" evidence="1">
    <location>
        <begin position="202"/>
        <end position="227"/>
    </location>
</feature>
<keyword evidence="1" id="KW-1133">Transmembrane helix</keyword>
<evidence type="ECO:0000313" key="5">
    <source>
        <dbReference type="Proteomes" id="UP001218188"/>
    </source>
</evidence>
<organism evidence="3 5">
    <name type="scientific">Mycena alexandri</name>
    <dbReference type="NCBI Taxonomy" id="1745969"/>
    <lineage>
        <taxon>Eukaryota</taxon>
        <taxon>Fungi</taxon>
        <taxon>Dikarya</taxon>
        <taxon>Basidiomycota</taxon>
        <taxon>Agaricomycotina</taxon>
        <taxon>Agaricomycetes</taxon>
        <taxon>Agaricomycetidae</taxon>
        <taxon>Agaricales</taxon>
        <taxon>Marasmiineae</taxon>
        <taxon>Mycenaceae</taxon>
        <taxon>Mycena</taxon>
    </lineage>
</organism>
<keyword evidence="5" id="KW-1185">Reference proteome</keyword>
<accession>A0AAD6X1I8</accession>
<dbReference type="EMBL" id="JARJCM010000108">
    <property type="protein sequence ID" value="KAJ7028839.1"/>
    <property type="molecule type" value="Genomic_DNA"/>
</dbReference>
<sequence length="317" mass="34997">MSDPAAPPQFSPDGTLGAFQIGVLISYVLWGVVNGQTYLYYHRFPTDTRNLKAMVVFIWVCELAQAICIGQALYAWTITSFGTPLPVPPKSFDTSIFFSGMIAACVQGFFSFRIQTLSQNPYIPIVAYILSFLRLAIGTSVFVTALRMTSLQTFEARFGWLITTAVSIGVANDLLITTTLVVNLRGKRTEIQPRSVPLVDRLTVWAVETGLLTSVASIATLVCFLTMKTNLVWAAVFVVVSRLYSNSLLASLNSRTTLRAMNENLPSVHLTSMSNSDPQFQPRRDRTTKMRPLGQEPDFLISNSGVKIEKSVVTVTM</sequence>
<evidence type="ECO:0000313" key="3">
    <source>
        <dbReference type="EMBL" id="KAJ7028839.1"/>
    </source>
</evidence>
<dbReference type="InterPro" id="IPR045339">
    <property type="entry name" value="DUF6534"/>
</dbReference>
<dbReference type="PANTHER" id="PTHR40465:SF1">
    <property type="entry name" value="DUF6534 DOMAIN-CONTAINING PROTEIN"/>
    <property type="match status" value="1"/>
</dbReference>
<keyword evidence="1" id="KW-0472">Membrane</keyword>
<dbReference type="Proteomes" id="UP001218188">
    <property type="component" value="Unassembled WGS sequence"/>
</dbReference>
<feature type="transmembrane region" description="Helical" evidence="1">
    <location>
        <begin position="158"/>
        <end position="182"/>
    </location>
</feature>
<name>A0AAD6X1I8_9AGAR</name>
<proteinExistence type="predicted"/>
<feature type="transmembrane region" description="Helical" evidence="1">
    <location>
        <begin position="233"/>
        <end position="252"/>
    </location>
</feature>
<feature type="transmembrane region" description="Helical" evidence="1">
    <location>
        <begin position="20"/>
        <end position="41"/>
    </location>
</feature>